<sequence length="330" mass="37544">MSIAFSPSFWLIAYYYSIGFISLIFNVITILLIVFKSYKLDSFKYYLLAYQVSCANYVLQLTILFQPMPLFPLLGGYCQGFLATYLGIWAHYMITINIASAVIEVELLTICFIMKQQSLSLIINKHVIPESLLYTGAGAFIYIPLSVFLTFRQITMSQEDQMAYIATNHPEYHRNFEELQNFAIFHFNSWCYYLVVVTISGGLFCGGAAIFTTADMFRMMKDLQTRVSRSSLKRYRATIQSLIAQLVVSMMLVVPLTTFVALIFNKSEYAQAIAQFCLAICALHSIVNAGVLILSTSQYRNFLARKLPQPKFFKSSSIHPHGRVQLIATM</sequence>
<dbReference type="CTD" id="191907"/>
<feature type="transmembrane region" description="Helical" evidence="1">
    <location>
        <begin position="132"/>
        <end position="151"/>
    </location>
</feature>
<dbReference type="HOGENOM" id="CLU_067919_1_0_1"/>
<keyword evidence="1" id="KW-1133">Transmembrane helix</keyword>
<feature type="transmembrane region" description="Helical" evidence="1">
    <location>
        <begin position="12"/>
        <end position="35"/>
    </location>
</feature>
<dbReference type="UCSC" id="T10D4.12">
    <property type="organism name" value="c. elegans"/>
</dbReference>
<organism evidence="2 3">
    <name type="scientific">Caenorhabditis elegans</name>
    <dbReference type="NCBI Taxonomy" id="6239"/>
    <lineage>
        <taxon>Eukaryota</taxon>
        <taxon>Metazoa</taxon>
        <taxon>Ecdysozoa</taxon>
        <taxon>Nematoda</taxon>
        <taxon>Chromadorea</taxon>
        <taxon>Rhabditida</taxon>
        <taxon>Rhabditina</taxon>
        <taxon>Rhabditomorpha</taxon>
        <taxon>Rhabditoidea</taxon>
        <taxon>Rhabditidae</taxon>
        <taxon>Peloderinae</taxon>
        <taxon>Caenorhabditis</taxon>
    </lineage>
</organism>
<keyword evidence="1" id="KW-0812">Transmembrane</keyword>
<gene>
    <name evidence="2 4" type="primary">sri-32</name>
    <name evidence="2" type="ORF">CELE_T10D4.12</name>
    <name evidence="4" type="ORF">T10D4.12</name>
</gene>
<feature type="transmembrane region" description="Helical" evidence="1">
    <location>
        <begin position="238"/>
        <end position="264"/>
    </location>
</feature>
<dbReference type="WormBase" id="T10D4.12">
    <property type="protein sequence ID" value="CE54021"/>
    <property type="gene ID" value="WBGene00005544"/>
    <property type="gene designation" value="sri-32"/>
</dbReference>
<dbReference type="AlphaFoldDB" id="Q965H2"/>
<feature type="transmembrane region" description="Helical" evidence="1">
    <location>
        <begin position="47"/>
        <end position="68"/>
    </location>
</feature>
<name>Q965H2_CAEEL</name>
<dbReference type="Bgee" id="WBGene00005544">
    <property type="expression patterns" value="Expressed in larva"/>
</dbReference>
<accession>Q965H2</accession>
<dbReference type="EMBL" id="BX284602">
    <property type="protein sequence ID" value="CCD73603.2"/>
    <property type="molecule type" value="Genomic_DNA"/>
</dbReference>
<feature type="transmembrane region" description="Helical" evidence="1">
    <location>
        <begin position="192"/>
        <end position="217"/>
    </location>
</feature>
<evidence type="ECO:0000256" key="1">
    <source>
        <dbReference type="SAM" id="Phobius"/>
    </source>
</evidence>
<dbReference type="AGR" id="WB:WBGene00005544"/>
<dbReference type="RefSeq" id="NP_494461.2">
    <property type="nucleotide sequence ID" value="NM_062060.2"/>
</dbReference>
<protein>
    <submittedName>
        <fullName evidence="2">Serpentine Receptor, class I</fullName>
    </submittedName>
</protein>
<keyword evidence="3" id="KW-1185">Reference proteome</keyword>
<reference evidence="2 3" key="1">
    <citation type="journal article" date="1998" name="Science">
        <title>Genome sequence of the nematode C. elegans: a platform for investigating biology.</title>
        <authorList>
            <consortium name="The C. elegans sequencing consortium"/>
            <person name="Sulson J.E."/>
            <person name="Waterston R."/>
        </authorList>
    </citation>
    <scope>NUCLEOTIDE SEQUENCE [LARGE SCALE GENOMIC DNA]</scope>
    <source>
        <strain evidence="2 3">Bristol N2</strain>
    </source>
</reference>
<keyword evidence="2" id="KW-0675">Receptor</keyword>
<evidence type="ECO:0000313" key="3">
    <source>
        <dbReference type="Proteomes" id="UP000001940"/>
    </source>
</evidence>
<feature type="transmembrane region" description="Helical" evidence="1">
    <location>
        <begin position="270"/>
        <end position="295"/>
    </location>
</feature>
<dbReference type="InParanoid" id="Q965H2"/>
<dbReference type="PANTHER" id="PTHR45830">
    <property type="entry name" value="SERPENTINE RECEPTOR, CLASS I"/>
    <property type="match status" value="1"/>
</dbReference>
<keyword evidence="1" id="KW-0472">Membrane</keyword>
<dbReference type="PANTHER" id="PTHR45830:SF20">
    <property type="entry name" value="SERPENTINE RECEPTOR, CLASS I"/>
    <property type="match status" value="1"/>
</dbReference>
<dbReference type="OrthoDB" id="5838436at2759"/>
<dbReference type="InterPro" id="IPR019429">
    <property type="entry name" value="7TM_GPCR_serpentine_rcpt_Sri"/>
</dbReference>
<dbReference type="PhylomeDB" id="Q965H2"/>
<dbReference type="Pfam" id="PF10327">
    <property type="entry name" value="7TM_GPCR_Sri"/>
    <property type="match status" value="1"/>
</dbReference>
<proteinExistence type="predicted"/>
<dbReference type="eggNOG" id="ENOG502TG9I">
    <property type="taxonomic scope" value="Eukaryota"/>
</dbReference>
<feature type="transmembrane region" description="Helical" evidence="1">
    <location>
        <begin position="88"/>
        <end position="112"/>
    </location>
</feature>
<dbReference type="PaxDb" id="6239-T10D4.12"/>
<evidence type="ECO:0000313" key="4">
    <source>
        <dbReference type="WormBase" id="T10D4.12"/>
    </source>
</evidence>
<dbReference type="Proteomes" id="UP000001940">
    <property type="component" value="Chromosome II"/>
</dbReference>
<evidence type="ECO:0000313" key="2">
    <source>
        <dbReference type="EMBL" id="CCD73603.2"/>
    </source>
</evidence>
<dbReference type="GeneID" id="191907"/>
<dbReference type="KEGG" id="cel:CELE_T10D4.12"/>